<dbReference type="HOGENOM" id="CLU_2235609_0_0_1"/>
<reference evidence="1" key="4">
    <citation type="submission" date="2025-09" db="UniProtKB">
        <authorList>
            <consortium name="Ensembl"/>
        </authorList>
    </citation>
    <scope>IDENTIFICATION</scope>
</reference>
<keyword evidence="2" id="KW-1185">Reference proteome</keyword>
<dbReference type="AlphaFoldDB" id="H2XXB9"/>
<evidence type="ECO:0000313" key="1">
    <source>
        <dbReference type="Ensembl" id="ENSCINP00000034303.1"/>
    </source>
</evidence>
<sequence>MEVVQKPIDANHVSFQELRSKFSSIVGSKEDHLLALEFLSSTLVSLAKYLPQDEVKHLQECLLTWTSNSKSVLNALNITEKRLVATEKCFKYRDEIEVLNEHIVI</sequence>
<reference evidence="1" key="2">
    <citation type="journal article" date="2008" name="Genome Biol.">
        <title>Improved genome assembly and evidence-based global gene model set for the chordate Ciona intestinalis: new insight into intron and operon populations.</title>
        <authorList>
            <person name="Satou Y."/>
            <person name="Mineta K."/>
            <person name="Ogasawara M."/>
            <person name="Sasakura Y."/>
            <person name="Shoguchi E."/>
            <person name="Ueno K."/>
            <person name="Yamada L."/>
            <person name="Matsumoto J."/>
            <person name="Wasserscheid J."/>
            <person name="Dewar K."/>
            <person name="Wiley G.B."/>
            <person name="Macmil S.L."/>
            <person name="Roe B.A."/>
            <person name="Zeller R.W."/>
            <person name="Hastings K.E."/>
            <person name="Lemaire P."/>
            <person name="Lindquist E."/>
            <person name="Endo T."/>
            <person name="Hotta K."/>
            <person name="Inaba K."/>
        </authorList>
    </citation>
    <scope>NUCLEOTIDE SEQUENCE [LARGE SCALE GENOMIC DNA]</scope>
    <source>
        <strain evidence="1">wild type</strain>
    </source>
</reference>
<name>H2XXB9_CIOIN</name>
<protein>
    <submittedName>
        <fullName evidence="1">Uncharacterized protein</fullName>
    </submittedName>
</protein>
<dbReference type="EMBL" id="EAAA01001611">
    <property type="status" value="NOT_ANNOTATED_CDS"/>
    <property type="molecule type" value="Genomic_DNA"/>
</dbReference>
<proteinExistence type="predicted"/>
<dbReference type="Ensembl" id="ENSCINT00000034043.1">
    <property type="protein sequence ID" value="ENSCINP00000034303.1"/>
    <property type="gene ID" value="ENSCING00000022896.1"/>
</dbReference>
<organism evidence="1 2">
    <name type="scientific">Ciona intestinalis</name>
    <name type="common">Transparent sea squirt</name>
    <name type="synonym">Ascidia intestinalis</name>
    <dbReference type="NCBI Taxonomy" id="7719"/>
    <lineage>
        <taxon>Eukaryota</taxon>
        <taxon>Metazoa</taxon>
        <taxon>Chordata</taxon>
        <taxon>Tunicata</taxon>
        <taxon>Ascidiacea</taxon>
        <taxon>Phlebobranchia</taxon>
        <taxon>Cionidae</taxon>
        <taxon>Ciona</taxon>
    </lineage>
</organism>
<evidence type="ECO:0000313" key="2">
    <source>
        <dbReference type="Proteomes" id="UP000008144"/>
    </source>
</evidence>
<reference evidence="1" key="3">
    <citation type="submission" date="2025-08" db="UniProtKB">
        <authorList>
            <consortium name="Ensembl"/>
        </authorList>
    </citation>
    <scope>IDENTIFICATION</scope>
</reference>
<dbReference type="InParanoid" id="H2XXB9"/>
<dbReference type="Proteomes" id="UP000008144">
    <property type="component" value="Chromosome 3"/>
</dbReference>
<reference evidence="2" key="1">
    <citation type="journal article" date="2002" name="Science">
        <title>The draft genome of Ciona intestinalis: insights into chordate and vertebrate origins.</title>
        <authorList>
            <person name="Dehal P."/>
            <person name="Satou Y."/>
            <person name="Campbell R.K."/>
            <person name="Chapman J."/>
            <person name="Degnan B."/>
            <person name="De Tomaso A."/>
            <person name="Davidson B."/>
            <person name="Di Gregorio A."/>
            <person name="Gelpke M."/>
            <person name="Goodstein D.M."/>
            <person name="Harafuji N."/>
            <person name="Hastings K.E."/>
            <person name="Ho I."/>
            <person name="Hotta K."/>
            <person name="Huang W."/>
            <person name="Kawashima T."/>
            <person name="Lemaire P."/>
            <person name="Martinez D."/>
            <person name="Meinertzhagen I.A."/>
            <person name="Necula S."/>
            <person name="Nonaka M."/>
            <person name="Putnam N."/>
            <person name="Rash S."/>
            <person name="Saiga H."/>
            <person name="Satake M."/>
            <person name="Terry A."/>
            <person name="Yamada L."/>
            <person name="Wang H.G."/>
            <person name="Awazu S."/>
            <person name="Azumi K."/>
            <person name="Boore J."/>
            <person name="Branno M."/>
            <person name="Chin-Bow S."/>
            <person name="DeSantis R."/>
            <person name="Doyle S."/>
            <person name="Francino P."/>
            <person name="Keys D.N."/>
            <person name="Haga S."/>
            <person name="Hayashi H."/>
            <person name="Hino K."/>
            <person name="Imai K.S."/>
            <person name="Inaba K."/>
            <person name="Kano S."/>
            <person name="Kobayashi K."/>
            <person name="Kobayashi M."/>
            <person name="Lee B.I."/>
            <person name="Makabe K.W."/>
            <person name="Manohar C."/>
            <person name="Matassi G."/>
            <person name="Medina M."/>
            <person name="Mochizuki Y."/>
            <person name="Mount S."/>
            <person name="Morishita T."/>
            <person name="Miura S."/>
            <person name="Nakayama A."/>
            <person name="Nishizaka S."/>
            <person name="Nomoto H."/>
            <person name="Ohta F."/>
            <person name="Oishi K."/>
            <person name="Rigoutsos I."/>
            <person name="Sano M."/>
            <person name="Sasaki A."/>
            <person name="Sasakura Y."/>
            <person name="Shoguchi E."/>
            <person name="Shin-i T."/>
            <person name="Spagnuolo A."/>
            <person name="Stainier D."/>
            <person name="Suzuki M.M."/>
            <person name="Tassy O."/>
            <person name="Takatori N."/>
            <person name="Tokuoka M."/>
            <person name="Yagi K."/>
            <person name="Yoshizaki F."/>
            <person name="Wada S."/>
            <person name="Zhang C."/>
            <person name="Hyatt P.D."/>
            <person name="Larimer F."/>
            <person name="Detter C."/>
            <person name="Doggett N."/>
            <person name="Glavina T."/>
            <person name="Hawkins T."/>
            <person name="Richardson P."/>
            <person name="Lucas S."/>
            <person name="Kohara Y."/>
            <person name="Levine M."/>
            <person name="Satoh N."/>
            <person name="Rokhsar D.S."/>
        </authorList>
    </citation>
    <scope>NUCLEOTIDE SEQUENCE [LARGE SCALE GENOMIC DNA]</scope>
</reference>
<accession>H2XXB9</accession>